<evidence type="ECO:0000259" key="1">
    <source>
        <dbReference type="Pfam" id="PF10547"/>
    </source>
</evidence>
<reference evidence="2 3" key="1">
    <citation type="submission" date="2015-12" db="EMBL/GenBank/DDBJ databases">
        <title>Genome sequence of Corynebacterium AS 1.542.</title>
        <authorList>
            <person name="Yang J."/>
            <person name="Yang S."/>
        </authorList>
    </citation>
    <scope>NUCLEOTIDE SEQUENCE [LARGE SCALE GENOMIC DNA]</scope>
    <source>
        <strain evidence="2 3">AS 1.542</strain>
    </source>
</reference>
<name>A0AB36I6R5_CORGT</name>
<dbReference type="Pfam" id="PF10547">
    <property type="entry name" value="P22_AR_N"/>
    <property type="match status" value="1"/>
</dbReference>
<dbReference type="EMBL" id="LOQT01000032">
    <property type="protein sequence ID" value="OKX76945.1"/>
    <property type="molecule type" value="Genomic_DNA"/>
</dbReference>
<evidence type="ECO:0000313" key="2">
    <source>
        <dbReference type="EMBL" id="OKX76945.1"/>
    </source>
</evidence>
<accession>A0AB36I6R5</accession>
<feature type="domain" description="Antirepressor protein ant N-terminal" evidence="1">
    <location>
        <begin position="1"/>
        <end position="73"/>
    </location>
</feature>
<evidence type="ECO:0000313" key="3">
    <source>
        <dbReference type="Proteomes" id="UP000186091"/>
    </source>
</evidence>
<gene>
    <name evidence="2" type="ORF">AUP69_14680</name>
</gene>
<dbReference type="InterPro" id="IPR018875">
    <property type="entry name" value="Antirepressor_Ant_N"/>
</dbReference>
<dbReference type="Proteomes" id="UP000186091">
    <property type="component" value="Unassembled WGS sequence"/>
</dbReference>
<protein>
    <recommendedName>
        <fullName evidence="1">Antirepressor protein ant N-terminal domain-containing protein</fullName>
    </recommendedName>
</protein>
<proteinExistence type="predicted"/>
<sequence>MDYSQQLQKLKSEPWAVVSMRDTTGSDGKTYNMAVVELDTVMMWLTTIDEDRVNEASRPLVVSHQTELKAVIASS</sequence>
<comment type="caution">
    <text evidence="2">The sequence shown here is derived from an EMBL/GenBank/DDBJ whole genome shotgun (WGS) entry which is preliminary data.</text>
</comment>
<dbReference type="AlphaFoldDB" id="A0AB36I6R5"/>
<organism evidence="2 3">
    <name type="scientific">Corynebacterium glutamicum</name>
    <name type="common">Brevibacterium saccharolyticum</name>
    <dbReference type="NCBI Taxonomy" id="1718"/>
    <lineage>
        <taxon>Bacteria</taxon>
        <taxon>Bacillati</taxon>
        <taxon>Actinomycetota</taxon>
        <taxon>Actinomycetes</taxon>
        <taxon>Mycobacteriales</taxon>
        <taxon>Corynebacteriaceae</taxon>
        <taxon>Corynebacterium</taxon>
    </lineage>
</organism>